<evidence type="ECO:0000313" key="3">
    <source>
        <dbReference type="Proteomes" id="UP000242791"/>
    </source>
</evidence>
<sequence length="150" mass="16783">MKLFRLLTAFFAAVVINAPTTAAENASENAAAQFSEFYPVKLPLPPNWVYGDKLGDRILKVFDASYTQYNASTWLHNTVLQCVDFYYCNVTMIYTVGTGKDKSWIGVIFQGPHATKKDFIRQPGVGQSAAYNRFRVNATEGVDSNAFEVY</sequence>
<dbReference type="AlphaFoldDB" id="A0A1J9Q2F3"/>
<comment type="caution">
    <text evidence="2">The sequence shown here is derived from an EMBL/GenBank/DDBJ whole genome shotgun (WGS) entry which is preliminary data.</text>
</comment>
<organism evidence="2 3">
    <name type="scientific">Blastomyces percursus</name>
    <dbReference type="NCBI Taxonomy" id="1658174"/>
    <lineage>
        <taxon>Eukaryota</taxon>
        <taxon>Fungi</taxon>
        <taxon>Dikarya</taxon>
        <taxon>Ascomycota</taxon>
        <taxon>Pezizomycotina</taxon>
        <taxon>Eurotiomycetes</taxon>
        <taxon>Eurotiomycetidae</taxon>
        <taxon>Onygenales</taxon>
        <taxon>Ajellomycetaceae</taxon>
        <taxon>Blastomyces</taxon>
    </lineage>
</organism>
<protein>
    <submittedName>
        <fullName evidence="2">Uncharacterized protein</fullName>
    </submittedName>
</protein>
<name>A0A1J9Q2F3_9EURO</name>
<gene>
    <name evidence="2" type="ORF">ACJ73_05904</name>
</gene>
<evidence type="ECO:0000313" key="2">
    <source>
        <dbReference type="EMBL" id="OJD22745.1"/>
    </source>
</evidence>
<dbReference type="Proteomes" id="UP000242791">
    <property type="component" value="Unassembled WGS sequence"/>
</dbReference>
<dbReference type="EMBL" id="LGTZ01000970">
    <property type="protein sequence ID" value="OJD22745.1"/>
    <property type="molecule type" value="Genomic_DNA"/>
</dbReference>
<feature type="signal peptide" evidence="1">
    <location>
        <begin position="1"/>
        <end position="22"/>
    </location>
</feature>
<accession>A0A1J9Q2F3</accession>
<evidence type="ECO:0000256" key="1">
    <source>
        <dbReference type="SAM" id="SignalP"/>
    </source>
</evidence>
<keyword evidence="1" id="KW-0732">Signal</keyword>
<dbReference type="OrthoDB" id="4188004at2759"/>
<dbReference type="VEuPathDB" id="FungiDB:ACJ73_05904"/>
<proteinExistence type="predicted"/>
<reference evidence="2 3" key="1">
    <citation type="submission" date="2015-08" db="EMBL/GenBank/DDBJ databases">
        <title>Emmonsia species relationships and genome sequence.</title>
        <authorList>
            <person name="Cuomo C.A."/>
            <person name="Schwartz I.S."/>
            <person name="Kenyon C."/>
            <person name="De Hoog G.S."/>
            <person name="Govender N.P."/>
            <person name="Botha A."/>
            <person name="Moreno L."/>
            <person name="De Vries M."/>
            <person name="Munoz J.F."/>
            <person name="Stielow J.B."/>
        </authorList>
    </citation>
    <scope>NUCLEOTIDE SEQUENCE [LARGE SCALE GENOMIC DNA]</scope>
    <source>
        <strain evidence="2 3">EI222</strain>
    </source>
</reference>
<keyword evidence="3" id="KW-1185">Reference proteome</keyword>
<feature type="chain" id="PRO_5013199134" evidence="1">
    <location>
        <begin position="23"/>
        <end position="150"/>
    </location>
</feature>